<reference evidence="3 4" key="1">
    <citation type="submission" date="2023-01" db="EMBL/GenBank/DDBJ databases">
        <title>Analysis of 21 Apiospora genomes using comparative genomics revels a genus with tremendous synthesis potential of carbohydrate active enzymes and secondary metabolites.</title>
        <authorList>
            <person name="Sorensen T."/>
        </authorList>
    </citation>
    <scope>NUCLEOTIDE SEQUENCE [LARGE SCALE GENOMIC DNA]</scope>
    <source>
        <strain evidence="3 4">CBS 33761</strain>
    </source>
</reference>
<feature type="transmembrane region" description="Helical" evidence="2">
    <location>
        <begin position="416"/>
        <end position="438"/>
    </location>
</feature>
<keyword evidence="2" id="KW-0472">Membrane</keyword>
<dbReference type="Pfam" id="PF11915">
    <property type="entry name" value="DUF3433"/>
    <property type="match status" value="1"/>
</dbReference>
<dbReference type="PANTHER" id="PTHR37544:SF1">
    <property type="entry name" value="PHOSPHORIBOSYLAMINOIMIDAZOLE-SUCCINOCARBOXAMIDE SYNTHASE"/>
    <property type="match status" value="1"/>
</dbReference>
<comment type="caution">
    <text evidence="3">The sequence shown here is derived from an EMBL/GenBank/DDBJ whole genome shotgun (WGS) entry which is preliminary data.</text>
</comment>
<keyword evidence="2" id="KW-1133">Transmembrane helix</keyword>
<evidence type="ECO:0000256" key="1">
    <source>
        <dbReference type="SAM" id="MobiDB-lite"/>
    </source>
</evidence>
<dbReference type="Proteomes" id="UP001444661">
    <property type="component" value="Unassembled WGS sequence"/>
</dbReference>
<evidence type="ECO:0000313" key="3">
    <source>
        <dbReference type="EMBL" id="KAK8024044.1"/>
    </source>
</evidence>
<dbReference type="InterPro" id="IPR021840">
    <property type="entry name" value="DUF3433"/>
</dbReference>
<feature type="region of interest" description="Disordered" evidence="1">
    <location>
        <begin position="1"/>
        <end position="95"/>
    </location>
</feature>
<feature type="transmembrane region" description="Helical" evidence="2">
    <location>
        <begin position="716"/>
        <end position="737"/>
    </location>
</feature>
<dbReference type="PANTHER" id="PTHR37544">
    <property type="entry name" value="SPRAY-RELATED"/>
    <property type="match status" value="1"/>
</dbReference>
<keyword evidence="2" id="KW-0812">Transmembrane</keyword>
<evidence type="ECO:0000256" key="2">
    <source>
        <dbReference type="SAM" id="Phobius"/>
    </source>
</evidence>
<keyword evidence="4" id="KW-1185">Reference proteome</keyword>
<feature type="compositionally biased region" description="Polar residues" evidence="1">
    <location>
        <begin position="1"/>
        <end position="21"/>
    </location>
</feature>
<gene>
    <name evidence="3" type="ORF">PG993_012110</name>
</gene>
<organism evidence="3 4">
    <name type="scientific">Apiospora rasikravindrae</name>
    <dbReference type="NCBI Taxonomy" id="990691"/>
    <lineage>
        <taxon>Eukaryota</taxon>
        <taxon>Fungi</taxon>
        <taxon>Dikarya</taxon>
        <taxon>Ascomycota</taxon>
        <taxon>Pezizomycotina</taxon>
        <taxon>Sordariomycetes</taxon>
        <taxon>Xylariomycetidae</taxon>
        <taxon>Amphisphaeriales</taxon>
        <taxon>Apiosporaceae</taxon>
        <taxon>Apiospora</taxon>
    </lineage>
</organism>
<protein>
    <recommendedName>
        <fullName evidence="5">Phosphoribosylaminoimidazole-succinocarboxamide synthase</fullName>
    </recommendedName>
</protein>
<feature type="transmembrane region" description="Helical" evidence="2">
    <location>
        <begin position="563"/>
        <end position="583"/>
    </location>
</feature>
<feature type="transmembrane region" description="Helical" evidence="2">
    <location>
        <begin position="679"/>
        <end position="704"/>
    </location>
</feature>
<accession>A0ABR1S1K3</accession>
<feature type="compositionally biased region" description="Pro residues" evidence="1">
    <location>
        <begin position="74"/>
        <end position="83"/>
    </location>
</feature>
<proteinExistence type="predicted"/>
<feature type="compositionally biased region" description="Low complexity" evidence="1">
    <location>
        <begin position="22"/>
        <end position="35"/>
    </location>
</feature>
<feature type="compositionally biased region" description="Basic and acidic residues" evidence="1">
    <location>
        <begin position="46"/>
        <end position="59"/>
    </location>
</feature>
<evidence type="ECO:0000313" key="4">
    <source>
        <dbReference type="Proteomes" id="UP001444661"/>
    </source>
</evidence>
<feature type="transmembrane region" description="Helical" evidence="2">
    <location>
        <begin position="603"/>
        <end position="627"/>
    </location>
</feature>
<feature type="region of interest" description="Disordered" evidence="1">
    <location>
        <begin position="237"/>
        <end position="270"/>
    </location>
</feature>
<sequence>MANSHGLPSNYVEQNRSNQTYSTFSSAATPTASPSQDTILHLPIPEFRHLRPPPHERLELPASPSPLSTIAPHVPSPPSPPPFGTAYGTEHPPGQQRAVTYQVPEPATPRPLVLFQKKPVTMSGPQYQSLANEVTDDMLRATKQSITPGIDDTPYIQHAIEALTRQRNSRGLSGVPSSGAGEENPMMRYMPDTVPGLFDPLPAHESLSQSEDANYYEDVDPDELLATRRLQRALADVPPTQVMDEQPPAPPREQVSSPDGSEGYQWGDQSGWWRTEGKAMLDESRNRPKHVHRSPRHLPHWHARSDVDAERIRGHPPLTYKPWILRTPSLDRQNGLCSEFCLSRPWHLTICDTDEALAFLPLYPKSFLWPQLFSTWQVWIPIIITWIANFAIPLQSSLFTVIIVDGTWSWATVQSVAWVLVALYVLLLISTVILIVFWHNRRTGMRPGWDVKNIADVIHLMAQSNSAQLYDGTETATSRAEMRDRLDGNRDRLGYWSAPEAPNWVWHGIGHSANDEKVDIEQLGASVHERDSRSGMSHRPLANQDSSDLRHSYLPWCMRTSQVIMWAVAGSVLLIALFVVSFNPSTSIHRGFLPALKAGPIPGAFSAADFLYSFIPSLIGLVLFLLFQSLDLTLRILTPWGELTRKEGSRAKTSLLADYAACLPLEATWKALKNRHWRVACISLLANLFILIPVLAGGLFMAMTPPQSEVRMYANIPAYAVLLSLLVLYVLALFAMIPRRAQFGLPHAVTSVAEIISFCANDELLADDAFQWPHNRKAFKGKMDAFSDLLDQSRWAIVDGRHGEEKFGIRRLPKFTRPPSRRLHPKLHDPDNLERAKIMVMRGPHVAHNISRPVNTGNSQMLD</sequence>
<evidence type="ECO:0008006" key="5">
    <source>
        <dbReference type="Google" id="ProtNLM"/>
    </source>
</evidence>
<name>A0ABR1S1K3_9PEZI</name>
<dbReference type="EMBL" id="JAQQWK010000011">
    <property type="protein sequence ID" value="KAK8024044.1"/>
    <property type="molecule type" value="Genomic_DNA"/>
</dbReference>